<evidence type="ECO:0000313" key="3">
    <source>
        <dbReference type="Proteomes" id="UP000230233"/>
    </source>
</evidence>
<evidence type="ECO:0008006" key="4">
    <source>
        <dbReference type="Google" id="ProtNLM"/>
    </source>
</evidence>
<keyword evidence="3" id="KW-1185">Reference proteome</keyword>
<organism evidence="2 3">
    <name type="scientific">Caenorhabditis nigoni</name>
    <dbReference type="NCBI Taxonomy" id="1611254"/>
    <lineage>
        <taxon>Eukaryota</taxon>
        <taxon>Metazoa</taxon>
        <taxon>Ecdysozoa</taxon>
        <taxon>Nematoda</taxon>
        <taxon>Chromadorea</taxon>
        <taxon>Rhabditida</taxon>
        <taxon>Rhabditina</taxon>
        <taxon>Rhabditomorpha</taxon>
        <taxon>Rhabditoidea</taxon>
        <taxon>Rhabditidae</taxon>
        <taxon>Peloderinae</taxon>
        <taxon>Caenorhabditis</taxon>
    </lineage>
</organism>
<dbReference type="InterPro" id="IPR003326">
    <property type="entry name" value="TRA-1_regulated"/>
</dbReference>
<feature type="chain" id="PRO_5013620014" description="DUF281 domain-containing protein" evidence="1">
    <location>
        <begin position="19"/>
        <end position="161"/>
    </location>
</feature>
<dbReference type="EMBL" id="PDUG01000005">
    <property type="protein sequence ID" value="PIC23577.1"/>
    <property type="molecule type" value="Genomic_DNA"/>
</dbReference>
<sequence>MNIFGFLVFFCLLAKVSAKCADSCECPEFSTLRPSEADASEFQFTQLAGCAANATCVNPNNFVMQCLFTDTEIPQPLGASYVFRIATAGRNFSIPASSFDVFSYFGIICENGLWYATKYPMGIGYTVEDPDTSGITYTNYVESYDGMKSKILGFICNYNGI</sequence>
<dbReference type="Proteomes" id="UP000230233">
    <property type="component" value="Chromosome V"/>
</dbReference>
<dbReference type="AlphaFoldDB" id="A0A2G5T8I6"/>
<evidence type="ECO:0000313" key="2">
    <source>
        <dbReference type="EMBL" id="PIC23577.1"/>
    </source>
</evidence>
<feature type="signal peptide" evidence="1">
    <location>
        <begin position="1"/>
        <end position="18"/>
    </location>
</feature>
<proteinExistence type="predicted"/>
<protein>
    <recommendedName>
        <fullName evidence="4">DUF281 domain-containing protein</fullName>
    </recommendedName>
</protein>
<accession>A0A2G5T8I6</accession>
<gene>
    <name evidence="2" type="primary">Cnig_chr_V.g17235</name>
    <name evidence="2" type="ORF">B9Z55_017235</name>
</gene>
<comment type="caution">
    <text evidence="2">The sequence shown here is derived from an EMBL/GenBank/DDBJ whole genome shotgun (WGS) entry which is preliminary data.</text>
</comment>
<reference evidence="3" key="1">
    <citation type="submission" date="2017-10" db="EMBL/GenBank/DDBJ databases">
        <title>Rapid genome shrinkage in a self-fertile nematode reveals novel sperm competition proteins.</title>
        <authorList>
            <person name="Yin D."/>
            <person name="Schwarz E.M."/>
            <person name="Thomas C.G."/>
            <person name="Felde R.L."/>
            <person name="Korf I.F."/>
            <person name="Cutter A.D."/>
            <person name="Schartner C.M."/>
            <person name="Ralston E.J."/>
            <person name="Meyer B.J."/>
            <person name="Haag E.S."/>
        </authorList>
    </citation>
    <scope>NUCLEOTIDE SEQUENCE [LARGE SCALE GENOMIC DNA]</scope>
    <source>
        <strain evidence="3">JU1422</strain>
    </source>
</reference>
<dbReference type="OrthoDB" id="5895862at2759"/>
<keyword evidence="1" id="KW-0732">Signal</keyword>
<dbReference type="Pfam" id="PF02343">
    <property type="entry name" value="TRA-1_regulated"/>
    <property type="match status" value="1"/>
</dbReference>
<name>A0A2G5T8I6_9PELO</name>
<evidence type="ECO:0000256" key="1">
    <source>
        <dbReference type="SAM" id="SignalP"/>
    </source>
</evidence>